<evidence type="ECO:0000256" key="2">
    <source>
        <dbReference type="ARBA" id="ARBA00004448"/>
    </source>
</evidence>
<comment type="subcellular location">
    <subcellularLocation>
        <location evidence="2">Mitochondrion inner membrane</location>
        <topology evidence="2">Multi-pass membrane protein</topology>
    </subcellularLocation>
</comment>
<evidence type="ECO:0000256" key="4">
    <source>
        <dbReference type="ARBA" id="ARBA00021096"/>
    </source>
</evidence>
<keyword evidence="12" id="KW-0520">NAD</keyword>
<dbReference type="PANTHER" id="PTHR42829">
    <property type="entry name" value="NADH-UBIQUINONE OXIDOREDUCTASE CHAIN 5"/>
    <property type="match status" value="1"/>
</dbReference>
<evidence type="ECO:0000256" key="16">
    <source>
        <dbReference type="ARBA" id="ARBA00031027"/>
    </source>
</evidence>
<comment type="function">
    <text evidence="1">Core subunit of the mitochondrial membrane respiratory chain NADH dehydrogenase (Complex I) that is believed to belong to the minimal assembly required for catalysis. Complex I functions in the transfer of electrons from NADH to the respiratory chain. The immediate electron acceptor for the enzyme is believed to be ubiquinone.</text>
</comment>
<evidence type="ECO:0000256" key="13">
    <source>
        <dbReference type="ARBA" id="ARBA00023075"/>
    </source>
</evidence>
<feature type="transmembrane region" description="Helical" evidence="18">
    <location>
        <begin position="114"/>
        <end position="131"/>
    </location>
</feature>
<evidence type="ECO:0000256" key="8">
    <source>
        <dbReference type="ARBA" id="ARBA00022792"/>
    </source>
</evidence>
<dbReference type="GO" id="GO:0005743">
    <property type="term" value="C:mitochondrial inner membrane"/>
    <property type="evidence" value="ECO:0007669"/>
    <property type="project" value="UniProtKB-SubCell"/>
</dbReference>
<keyword evidence="11 18" id="KW-1133">Transmembrane helix</keyword>
<protein>
    <recommendedName>
        <fullName evidence="4">NADH-ubiquinone oxidoreductase chain 5</fullName>
        <ecNumber evidence="3">7.1.1.2</ecNumber>
    </recommendedName>
    <alternativeName>
        <fullName evidence="16">NADH dehydrogenase subunit 5</fullName>
    </alternativeName>
</protein>
<gene>
    <name evidence="21" type="primary">ND5</name>
</gene>
<name>A7E1Q1_ACHBT</name>
<evidence type="ECO:0000256" key="7">
    <source>
        <dbReference type="ARBA" id="ARBA00022692"/>
    </source>
</evidence>
<dbReference type="PANTHER" id="PTHR42829:SF2">
    <property type="entry name" value="NADH-UBIQUINONE OXIDOREDUCTASE CHAIN 5"/>
    <property type="match status" value="1"/>
</dbReference>
<keyword evidence="7 18" id="KW-0812">Transmembrane</keyword>
<evidence type="ECO:0000256" key="6">
    <source>
        <dbReference type="ARBA" id="ARBA00022660"/>
    </source>
</evidence>
<keyword evidence="6" id="KW-0679">Respiratory chain</keyword>
<keyword evidence="9" id="KW-1278">Translocase</keyword>
<evidence type="ECO:0000256" key="5">
    <source>
        <dbReference type="ARBA" id="ARBA00022448"/>
    </source>
</evidence>
<dbReference type="Pfam" id="PF06455">
    <property type="entry name" value="NADH5_C"/>
    <property type="match status" value="1"/>
</dbReference>
<feature type="transmembrane region" description="Helical" evidence="18">
    <location>
        <begin position="331"/>
        <end position="352"/>
    </location>
</feature>
<feature type="transmembrane region" description="Helical" evidence="18">
    <location>
        <begin position="268"/>
        <end position="288"/>
    </location>
</feature>
<feature type="transmembrane region" description="Helical" evidence="18">
    <location>
        <begin position="372"/>
        <end position="392"/>
    </location>
</feature>
<dbReference type="Pfam" id="PF00361">
    <property type="entry name" value="Proton_antipo_M"/>
    <property type="match status" value="1"/>
</dbReference>
<evidence type="ECO:0000256" key="9">
    <source>
        <dbReference type="ARBA" id="ARBA00022967"/>
    </source>
</evidence>
<dbReference type="EC" id="7.1.1.2" evidence="3"/>
<keyword evidence="14 21" id="KW-0496">Mitochondrion</keyword>
<dbReference type="GO" id="GO:0042773">
    <property type="term" value="P:ATP synthesis coupled electron transport"/>
    <property type="evidence" value="ECO:0007669"/>
    <property type="project" value="InterPro"/>
</dbReference>
<proteinExistence type="predicted"/>
<feature type="transmembrane region" description="Helical" evidence="18">
    <location>
        <begin position="89"/>
        <end position="108"/>
    </location>
</feature>
<dbReference type="GO" id="GO:0015990">
    <property type="term" value="P:electron transport coupled proton transport"/>
    <property type="evidence" value="ECO:0007669"/>
    <property type="project" value="TreeGrafter"/>
</dbReference>
<feature type="transmembrane region" description="Helical" evidence="18">
    <location>
        <begin position="152"/>
        <end position="169"/>
    </location>
</feature>
<organism evidence="21">
    <name type="scientific">Achelia bituberculata</name>
    <name type="common">Sea spider</name>
    <dbReference type="NCBI Taxonomy" id="262805"/>
    <lineage>
        <taxon>Eukaryota</taxon>
        <taxon>Metazoa</taxon>
        <taxon>Ecdysozoa</taxon>
        <taxon>Arthropoda</taxon>
        <taxon>Chelicerata</taxon>
        <taxon>Pycnogonida</taxon>
        <taxon>Pantopoda</taxon>
        <taxon>Ammotheidae</taxon>
        <taxon>Achelia</taxon>
    </lineage>
</organism>
<feature type="transmembrane region" description="Helical" evidence="18">
    <location>
        <begin position="181"/>
        <end position="202"/>
    </location>
</feature>
<sequence>MFFHNLYVLISFILFLLSMSMMMLGSMFLFLSMEYYMEWNLMLMNSMKISFSLMMDYYSLYFSSIVMLISSAVFLFSKSYMSSEIFIRRFVLLLILFIMSMIMLVFSGNLVTVLLGWDGLGLVSFLLVIYYQNKSSLSGGLLTLLTNRIGDIALIMSLSLMMFWGYYSLSFISLGNVDYKIIILVFLSAMTKSAQMPFSAWLPAAMAAPTPVSSLVHSSTLVTAGVYLLIRFDSIPYMNNMNILLYLALMTMVMSGISANMEYDMKKIIALSTLSQLSVMFLAIAINMKFLAYFHMMTHALFKALMFLSAGSIMHGFFGNQDMRYKGSMQFSPFICLSMNLSMLSLMGMPFLAGFYSKDLILENFFMNDINLLMMIILVISTGLTVMYSMRMSYYVFFNNMNFNSSFSMFNNYYIFMSLGMLMTTCLFSGTLFSWMVFPIPVLIYLNFKFKLLIFLIFIFGIILGLMMSNMLMVLQLMKVNNNMMTYYLSQMWFISACSTQLTMMYPLFWSKNLMKMFDMGWGEYYGGQGLFKTLNLSSNLNNFKLYNMSFYYLSFMLWLIMAIMFMN</sequence>
<evidence type="ECO:0000256" key="10">
    <source>
        <dbReference type="ARBA" id="ARBA00022982"/>
    </source>
</evidence>
<evidence type="ECO:0000259" key="20">
    <source>
        <dbReference type="Pfam" id="PF06455"/>
    </source>
</evidence>
<feature type="transmembrane region" description="Helical" evidence="18">
    <location>
        <begin position="7"/>
        <end position="37"/>
    </location>
</feature>
<evidence type="ECO:0000256" key="12">
    <source>
        <dbReference type="ARBA" id="ARBA00023027"/>
    </source>
</evidence>
<keyword evidence="13" id="KW-0830">Ubiquinone</keyword>
<dbReference type="InterPro" id="IPR010934">
    <property type="entry name" value="NADH_DH_su5_C"/>
</dbReference>
<feature type="transmembrane region" description="Helical" evidence="18">
    <location>
        <begin position="243"/>
        <end position="261"/>
    </location>
</feature>
<dbReference type="InterPro" id="IPR001750">
    <property type="entry name" value="ND/Mrp_TM"/>
</dbReference>
<keyword evidence="8" id="KW-0999">Mitochondrion inner membrane</keyword>
<dbReference type="InterPro" id="IPR003945">
    <property type="entry name" value="NU5C-like"/>
</dbReference>
<keyword evidence="10" id="KW-0249">Electron transport</keyword>
<feature type="transmembrane region" description="Helical" evidence="18">
    <location>
        <begin position="487"/>
        <end position="510"/>
    </location>
</feature>
<dbReference type="GO" id="GO:0003954">
    <property type="term" value="F:NADH dehydrogenase activity"/>
    <property type="evidence" value="ECO:0007669"/>
    <property type="project" value="TreeGrafter"/>
</dbReference>
<feature type="transmembrane region" description="Helical" evidence="18">
    <location>
        <begin position="452"/>
        <end position="475"/>
    </location>
</feature>
<feature type="domain" description="NADH dehydrogenase subunit 5 C-terminal" evidence="20">
    <location>
        <begin position="388"/>
        <end position="567"/>
    </location>
</feature>
<feature type="transmembrane region" description="Helical" evidence="18">
    <location>
        <begin position="413"/>
        <end position="446"/>
    </location>
</feature>
<evidence type="ECO:0000256" key="14">
    <source>
        <dbReference type="ARBA" id="ARBA00023128"/>
    </source>
</evidence>
<geneLocation type="mitochondrion" evidence="21"/>
<feature type="transmembrane region" description="Helical" evidence="18">
    <location>
        <begin position="300"/>
        <end position="319"/>
    </location>
</feature>
<keyword evidence="5" id="KW-0813">Transport</keyword>
<evidence type="ECO:0000256" key="3">
    <source>
        <dbReference type="ARBA" id="ARBA00012944"/>
    </source>
</evidence>
<accession>A7E1Q1</accession>
<dbReference type="EMBL" id="AY457170">
    <property type="protein sequence ID" value="AAS18912.1"/>
    <property type="molecule type" value="Genomic_DNA"/>
</dbReference>
<evidence type="ECO:0000256" key="15">
    <source>
        <dbReference type="ARBA" id="ARBA00023136"/>
    </source>
</evidence>
<dbReference type="AlphaFoldDB" id="A7E1Q1"/>
<dbReference type="GO" id="GO:0008137">
    <property type="term" value="F:NADH dehydrogenase (ubiquinone) activity"/>
    <property type="evidence" value="ECO:0007669"/>
    <property type="project" value="UniProtKB-EC"/>
</dbReference>
<feature type="transmembrane region" description="Helical" evidence="18">
    <location>
        <begin position="550"/>
        <end position="567"/>
    </location>
</feature>
<evidence type="ECO:0000256" key="17">
    <source>
        <dbReference type="ARBA" id="ARBA00049551"/>
    </source>
</evidence>
<evidence type="ECO:0000313" key="21">
    <source>
        <dbReference type="EMBL" id="AAS18912.1"/>
    </source>
</evidence>
<reference evidence="21" key="1">
    <citation type="journal article" date="2007" name="BMC Genomics">
        <title>The complete mitochondrial genome of the sea spider Achelia bituberculata (Pycnogonida, Ammotheidae): arthropod ground pattern of gene arrangement.</title>
        <authorList>
            <person name="Park S.J."/>
            <person name="Lee Y.S."/>
            <person name="Hwang U.W."/>
        </authorList>
    </citation>
    <scope>NUCLEOTIDE SEQUENCE</scope>
</reference>
<evidence type="ECO:0000256" key="1">
    <source>
        <dbReference type="ARBA" id="ARBA00003257"/>
    </source>
</evidence>
<evidence type="ECO:0000259" key="19">
    <source>
        <dbReference type="Pfam" id="PF00361"/>
    </source>
</evidence>
<evidence type="ECO:0000256" key="11">
    <source>
        <dbReference type="ARBA" id="ARBA00022989"/>
    </source>
</evidence>
<keyword evidence="15 18" id="KW-0472">Membrane</keyword>
<dbReference type="PRINTS" id="PR01434">
    <property type="entry name" value="NADHDHGNASE5"/>
</dbReference>
<feature type="transmembrane region" description="Helical" evidence="18">
    <location>
        <begin position="57"/>
        <end position="77"/>
    </location>
</feature>
<feature type="domain" description="NADH:quinone oxidoreductase/Mrp antiporter transmembrane" evidence="19">
    <location>
        <begin position="107"/>
        <end position="384"/>
    </location>
</feature>
<comment type="catalytic activity">
    <reaction evidence="17">
        <text>a ubiquinone + NADH + 5 H(+)(in) = a ubiquinol + NAD(+) + 4 H(+)(out)</text>
        <dbReference type="Rhea" id="RHEA:29091"/>
        <dbReference type="Rhea" id="RHEA-COMP:9565"/>
        <dbReference type="Rhea" id="RHEA-COMP:9566"/>
        <dbReference type="ChEBI" id="CHEBI:15378"/>
        <dbReference type="ChEBI" id="CHEBI:16389"/>
        <dbReference type="ChEBI" id="CHEBI:17976"/>
        <dbReference type="ChEBI" id="CHEBI:57540"/>
        <dbReference type="ChEBI" id="CHEBI:57945"/>
        <dbReference type="EC" id="7.1.1.2"/>
    </reaction>
</comment>
<evidence type="ECO:0000256" key="18">
    <source>
        <dbReference type="SAM" id="Phobius"/>
    </source>
</evidence>